<evidence type="ECO:0000313" key="1">
    <source>
        <dbReference type="EMBL" id="GFY01780.1"/>
    </source>
</evidence>
<dbReference type="GO" id="GO:0003676">
    <property type="term" value="F:nucleic acid binding"/>
    <property type="evidence" value="ECO:0007669"/>
    <property type="project" value="InterPro"/>
</dbReference>
<evidence type="ECO:0008006" key="3">
    <source>
        <dbReference type="Google" id="ProtNLM"/>
    </source>
</evidence>
<evidence type="ECO:0000313" key="2">
    <source>
        <dbReference type="Proteomes" id="UP000887159"/>
    </source>
</evidence>
<reference evidence="1" key="1">
    <citation type="submission" date="2020-08" db="EMBL/GenBank/DDBJ databases">
        <title>Multicomponent nature underlies the extraordinary mechanical properties of spider dragline silk.</title>
        <authorList>
            <person name="Kono N."/>
            <person name="Nakamura H."/>
            <person name="Mori M."/>
            <person name="Yoshida Y."/>
            <person name="Ohtoshi R."/>
            <person name="Malay A.D."/>
            <person name="Moran D.A.P."/>
            <person name="Tomita M."/>
            <person name="Numata K."/>
            <person name="Arakawa K."/>
        </authorList>
    </citation>
    <scope>NUCLEOTIDE SEQUENCE</scope>
</reference>
<keyword evidence="2" id="KW-1185">Reference proteome</keyword>
<dbReference type="InterPro" id="IPR036397">
    <property type="entry name" value="RNaseH_sf"/>
</dbReference>
<protein>
    <recommendedName>
        <fullName evidence="3">Transposase</fullName>
    </recommendedName>
</protein>
<name>A0A8X6RZQ0_TRICX</name>
<dbReference type="Gene3D" id="3.30.420.10">
    <property type="entry name" value="Ribonuclease H-like superfamily/Ribonuclease H"/>
    <property type="match status" value="1"/>
</dbReference>
<sequence length="137" mass="15918">MFVVGNMWPADREFDIPALNETKKKAKIHNKNESRFNLRDHEGRIPVRSHAGERYLPECVIERHSGLTPEVIVWGAISYHGRPNLLRIEDNRNSNRYVRKVLQLKVFPFLQSIRGAIFQQDNVRPHVAKTGRDFCSA</sequence>
<gene>
    <name evidence="1" type="primary">NCL1_29275</name>
    <name evidence="1" type="ORF">TNCV_1467721</name>
</gene>
<accession>A0A8X6RZQ0</accession>
<organism evidence="1 2">
    <name type="scientific">Trichonephila clavipes</name>
    <name type="common">Golden silk orbweaver</name>
    <name type="synonym">Nephila clavipes</name>
    <dbReference type="NCBI Taxonomy" id="2585209"/>
    <lineage>
        <taxon>Eukaryota</taxon>
        <taxon>Metazoa</taxon>
        <taxon>Ecdysozoa</taxon>
        <taxon>Arthropoda</taxon>
        <taxon>Chelicerata</taxon>
        <taxon>Arachnida</taxon>
        <taxon>Araneae</taxon>
        <taxon>Araneomorphae</taxon>
        <taxon>Entelegynae</taxon>
        <taxon>Araneoidea</taxon>
        <taxon>Nephilidae</taxon>
        <taxon>Trichonephila</taxon>
    </lineage>
</organism>
<dbReference type="AlphaFoldDB" id="A0A8X6RZQ0"/>
<proteinExistence type="predicted"/>
<dbReference type="Proteomes" id="UP000887159">
    <property type="component" value="Unassembled WGS sequence"/>
</dbReference>
<dbReference type="EMBL" id="BMAU01021230">
    <property type="protein sequence ID" value="GFY01780.1"/>
    <property type="molecule type" value="Genomic_DNA"/>
</dbReference>
<comment type="caution">
    <text evidence="1">The sequence shown here is derived from an EMBL/GenBank/DDBJ whole genome shotgun (WGS) entry which is preliminary data.</text>
</comment>